<proteinExistence type="predicted"/>
<reference evidence="1" key="1">
    <citation type="submission" date="2021-01" db="EMBL/GenBank/DDBJ databases">
        <title>Whole genome shotgun sequence of Virgisporangium ochraceum NBRC 16418.</title>
        <authorList>
            <person name="Komaki H."/>
            <person name="Tamura T."/>
        </authorList>
    </citation>
    <scope>NUCLEOTIDE SEQUENCE</scope>
    <source>
        <strain evidence="1">NBRC 16418</strain>
    </source>
</reference>
<comment type="caution">
    <text evidence="1">The sequence shown here is derived from an EMBL/GenBank/DDBJ whole genome shotgun (WGS) entry which is preliminary data.</text>
</comment>
<evidence type="ECO:0000313" key="1">
    <source>
        <dbReference type="EMBL" id="GIJ71404.1"/>
    </source>
</evidence>
<keyword evidence="2" id="KW-1185">Reference proteome</keyword>
<dbReference type="RefSeq" id="WP_203931278.1">
    <property type="nucleotide sequence ID" value="NZ_BOPH01000088.1"/>
</dbReference>
<gene>
    <name evidence="1" type="ORF">Voc01_063210</name>
</gene>
<name>A0A8J3ZW09_9ACTN</name>
<dbReference type="Proteomes" id="UP000635606">
    <property type="component" value="Unassembled WGS sequence"/>
</dbReference>
<dbReference type="AlphaFoldDB" id="A0A8J3ZW09"/>
<dbReference type="EMBL" id="BOPH01000088">
    <property type="protein sequence ID" value="GIJ71404.1"/>
    <property type="molecule type" value="Genomic_DNA"/>
</dbReference>
<accession>A0A8J3ZW09</accession>
<organism evidence="1 2">
    <name type="scientific">Virgisporangium ochraceum</name>
    <dbReference type="NCBI Taxonomy" id="65505"/>
    <lineage>
        <taxon>Bacteria</taxon>
        <taxon>Bacillati</taxon>
        <taxon>Actinomycetota</taxon>
        <taxon>Actinomycetes</taxon>
        <taxon>Micromonosporales</taxon>
        <taxon>Micromonosporaceae</taxon>
        <taxon>Virgisporangium</taxon>
    </lineage>
</organism>
<sequence>MRDTLETHRCSTSAVLIVDVDARHDCYDRDADIWHQLWHDSDAVLRYTAEARRRCADGDPSAALVLGRDLARASGGDQERERLAHRAPAFGFVCVQESVVPVPA</sequence>
<evidence type="ECO:0000313" key="2">
    <source>
        <dbReference type="Proteomes" id="UP000635606"/>
    </source>
</evidence>
<protein>
    <submittedName>
        <fullName evidence="1">Uncharacterized protein</fullName>
    </submittedName>
</protein>